<keyword evidence="1" id="KW-0472">Membrane</keyword>
<evidence type="ECO:0000259" key="2">
    <source>
        <dbReference type="Pfam" id="PF10551"/>
    </source>
</evidence>
<dbReference type="InterPro" id="IPR018289">
    <property type="entry name" value="MULE_transposase_dom"/>
</dbReference>
<accession>A0AA38WCE0</accession>
<sequence length="394" mass="47047">MFGRMTRCRIHFTKDRKQYEVYHFVDRHNHPLLHIADKRLLRINRQLKYTDYIRDGQISPIRLVTDVARLEWEPSRVSNPRRWRLDDQYAGDDSRRSDAESADSFLVNQTSFTFHFGDVISNPTYLKGGYKYIGATFVDYQNARRDVGSFVGNKDAKMFVNLLEKRTRTIPKYFVEYKCCIFWADEICLLNYKEFGDSISIDGTFRTNRYVAFLFSQYFYACYAVFFPFTAIDNHKKFVIVGSALICNKKIKKHEWVLSAFLKAHGKKPLFVMTDKCPTLKQVTDITESNHRLCIWHIMKNMHGRVCVIKSMCFFHSSDFTMRIYIFKRQLNFPKNIHKFVWDVNIEPEVFNSCWHDIIDEFQLHSNGWMRHMFDIRDSWIPVYYKTYQMSGLM</sequence>
<dbReference type="Proteomes" id="UP001172457">
    <property type="component" value="Chromosome 3"/>
</dbReference>
<evidence type="ECO:0000256" key="1">
    <source>
        <dbReference type="SAM" id="Phobius"/>
    </source>
</evidence>
<organism evidence="3 4">
    <name type="scientific">Centaurea solstitialis</name>
    <name type="common">yellow star-thistle</name>
    <dbReference type="NCBI Taxonomy" id="347529"/>
    <lineage>
        <taxon>Eukaryota</taxon>
        <taxon>Viridiplantae</taxon>
        <taxon>Streptophyta</taxon>
        <taxon>Embryophyta</taxon>
        <taxon>Tracheophyta</taxon>
        <taxon>Spermatophyta</taxon>
        <taxon>Magnoliopsida</taxon>
        <taxon>eudicotyledons</taxon>
        <taxon>Gunneridae</taxon>
        <taxon>Pentapetalae</taxon>
        <taxon>asterids</taxon>
        <taxon>campanulids</taxon>
        <taxon>Asterales</taxon>
        <taxon>Asteraceae</taxon>
        <taxon>Carduoideae</taxon>
        <taxon>Cardueae</taxon>
        <taxon>Centaureinae</taxon>
        <taxon>Centaurea</taxon>
    </lineage>
</organism>
<keyword evidence="1" id="KW-0812">Transmembrane</keyword>
<reference evidence="3" key="1">
    <citation type="submission" date="2023-03" db="EMBL/GenBank/DDBJ databases">
        <title>Chromosome-scale reference genome and RAD-based genetic map of yellow starthistle (Centaurea solstitialis) reveal putative structural variation and QTLs associated with invader traits.</title>
        <authorList>
            <person name="Reatini B."/>
            <person name="Cang F.A."/>
            <person name="Jiang Q."/>
            <person name="Mckibben M.T.W."/>
            <person name="Barker M.S."/>
            <person name="Rieseberg L.H."/>
            <person name="Dlugosch K.M."/>
        </authorList>
    </citation>
    <scope>NUCLEOTIDE SEQUENCE</scope>
    <source>
        <strain evidence="3">CAN-66</strain>
        <tissue evidence="3">Leaf</tissue>
    </source>
</reference>
<proteinExistence type="predicted"/>
<keyword evidence="1" id="KW-1133">Transmembrane helix</keyword>
<feature type="domain" description="MULE transposase" evidence="2">
    <location>
        <begin position="199"/>
        <end position="301"/>
    </location>
</feature>
<protein>
    <recommendedName>
        <fullName evidence="2">MULE transposase domain-containing protein</fullName>
    </recommendedName>
</protein>
<dbReference type="PANTHER" id="PTHR47718:SF12">
    <property type="entry name" value="PROTEIN FAR1-RELATED SEQUENCE"/>
    <property type="match status" value="1"/>
</dbReference>
<dbReference type="Pfam" id="PF10551">
    <property type="entry name" value="MULE"/>
    <property type="match status" value="1"/>
</dbReference>
<name>A0AA38WCE0_9ASTR</name>
<comment type="caution">
    <text evidence="3">The sequence shown here is derived from an EMBL/GenBank/DDBJ whole genome shotgun (WGS) entry which is preliminary data.</text>
</comment>
<gene>
    <name evidence="3" type="ORF">OSB04_010881</name>
</gene>
<dbReference type="AlphaFoldDB" id="A0AA38WCE0"/>
<dbReference type="PANTHER" id="PTHR47718">
    <property type="entry name" value="OS01G0519700 PROTEIN"/>
    <property type="match status" value="1"/>
</dbReference>
<keyword evidence="4" id="KW-1185">Reference proteome</keyword>
<evidence type="ECO:0000313" key="4">
    <source>
        <dbReference type="Proteomes" id="UP001172457"/>
    </source>
</evidence>
<feature type="transmembrane region" description="Helical" evidence="1">
    <location>
        <begin position="210"/>
        <end position="229"/>
    </location>
</feature>
<dbReference type="EMBL" id="JARYMX010000003">
    <property type="protein sequence ID" value="KAJ9556267.1"/>
    <property type="molecule type" value="Genomic_DNA"/>
</dbReference>
<evidence type="ECO:0000313" key="3">
    <source>
        <dbReference type="EMBL" id="KAJ9556267.1"/>
    </source>
</evidence>